<organism evidence="1 2">
    <name type="scientific">Hirsutella minnesotensis 3608</name>
    <dbReference type="NCBI Taxonomy" id="1043627"/>
    <lineage>
        <taxon>Eukaryota</taxon>
        <taxon>Fungi</taxon>
        <taxon>Dikarya</taxon>
        <taxon>Ascomycota</taxon>
        <taxon>Pezizomycotina</taxon>
        <taxon>Sordariomycetes</taxon>
        <taxon>Hypocreomycetidae</taxon>
        <taxon>Hypocreales</taxon>
        <taxon>Ophiocordycipitaceae</taxon>
        <taxon>Hirsutella</taxon>
    </lineage>
</organism>
<dbReference type="OrthoDB" id="19692at2759"/>
<proteinExistence type="predicted"/>
<accession>A0A0F7ZH25</accession>
<sequence>MAQKRLMQELISLQKEQWVHIETDETNLLRWKIGLWVVNPDSIWHGAYLRASNHRSRAQRV</sequence>
<evidence type="ECO:0000313" key="2">
    <source>
        <dbReference type="Proteomes" id="UP000054481"/>
    </source>
</evidence>
<name>A0A0F7ZH25_9HYPO</name>
<evidence type="ECO:0000313" key="1">
    <source>
        <dbReference type="EMBL" id="KJZ71901.1"/>
    </source>
</evidence>
<keyword evidence="2" id="KW-1185">Reference proteome</keyword>
<protein>
    <submittedName>
        <fullName evidence="1">Uncharacterized protein</fullName>
    </submittedName>
</protein>
<dbReference type="Gene3D" id="3.10.110.10">
    <property type="entry name" value="Ubiquitin Conjugating Enzyme"/>
    <property type="match status" value="1"/>
</dbReference>
<gene>
    <name evidence="1" type="ORF">HIM_08746</name>
</gene>
<dbReference type="SUPFAM" id="SSF54495">
    <property type="entry name" value="UBC-like"/>
    <property type="match status" value="1"/>
</dbReference>
<dbReference type="InterPro" id="IPR016135">
    <property type="entry name" value="UBQ-conjugating_enzyme/RWD"/>
</dbReference>
<dbReference type="EMBL" id="KQ030558">
    <property type="protein sequence ID" value="KJZ71901.1"/>
    <property type="molecule type" value="Genomic_DNA"/>
</dbReference>
<reference evidence="1 2" key="1">
    <citation type="journal article" date="2014" name="Genome Biol. Evol.">
        <title>Comparative genomics and transcriptomics analyses reveal divergent lifestyle features of nematode endoparasitic fungus Hirsutella minnesotensis.</title>
        <authorList>
            <person name="Lai Y."/>
            <person name="Liu K."/>
            <person name="Zhang X."/>
            <person name="Zhang X."/>
            <person name="Li K."/>
            <person name="Wang N."/>
            <person name="Shu C."/>
            <person name="Wu Y."/>
            <person name="Wang C."/>
            <person name="Bushley K.E."/>
            <person name="Xiang M."/>
            <person name="Liu X."/>
        </authorList>
    </citation>
    <scope>NUCLEOTIDE SEQUENCE [LARGE SCALE GENOMIC DNA]</scope>
    <source>
        <strain evidence="1 2">3608</strain>
    </source>
</reference>
<dbReference type="Proteomes" id="UP000054481">
    <property type="component" value="Unassembled WGS sequence"/>
</dbReference>
<dbReference type="AlphaFoldDB" id="A0A0F7ZH25"/>